<dbReference type="Proteomes" id="UP000324222">
    <property type="component" value="Unassembled WGS sequence"/>
</dbReference>
<protein>
    <submittedName>
        <fullName evidence="2">Uncharacterized protein</fullName>
    </submittedName>
</protein>
<keyword evidence="3" id="KW-1185">Reference proteome</keyword>
<reference evidence="2 3" key="1">
    <citation type="submission" date="2019-05" db="EMBL/GenBank/DDBJ databases">
        <title>Another draft genome of Portunus trituberculatus and its Hox gene families provides insights of decapod evolution.</title>
        <authorList>
            <person name="Jeong J.-H."/>
            <person name="Song I."/>
            <person name="Kim S."/>
            <person name="Choi T."/>
            <person name="Kim D."/>
            <person name="Ryu S."/>
            <person name="Kim W."/>
        </authorList>
    </citation>
    <scope>NUCLEOTIDE SEQUENCE [LARGE SCALE GENOMIC DNA]</scope>
    <source>
        <tissue evidence="2">Muscle</tissue>
    </source>
</reference>
<dbReference type="AlphaFoldDB" id="A0A5B7JND7"/>
<evidence type="ECO:0000313" key="3">
    <source>
        <dbReference type="Proteomes" id="UP000324222"/>
    </source>
</evidence>
<feature type="region of interest" description="Disordered" evidence="1">
    <location>
        <begin position="1"/>
        <end position="39"/>
    </location>
</feature>
<comment type="caution">
    <text evidence="2">The sequence shown here is derived from an EMBL/GenBank/DDBJ whole genome shotgun (WGS) entry which is preliminary data.</text>
</comment>
<accession>A0A5B7JND7</accession>
<name>A0A5B7JND7_PORTR</name>
<dbReference type="EMBL" id="VSRR010099270">
    <property type="protein sequence ID" value="MPC94607.1"/>
    <property type="molecule type" value="Genomic_DNA"/>
</dbReference>
<organism evidence="2 3">
    <name type="scientific">Portunus trituberculatus</name>
    <name type="common">Swimming crab</name>
    <name type="synonym">Neptunus trituberculatus</name>
    <dbReference type="NCBI Taxonomy" id="210409"/>
    <lineage>
        <taxon>Eukaryota</taxon>
        <taxon>Metazoa</taxon>
        <taxon>Ecdysozoa</taxon>
        <taxon>Arthropoda</taxon>
        <taxon>Crustacea</taxon>
        <taxon>Multicrustacea</taxon>
        <taxon>Malacostraca</taxon>
        <taxon>Eumalacostraca</taxon>
        <taxon>Eucarida</taxon>
        <taxon>Decapoda</taxon>
        <taxon>Pleocyemata</taxon>
        <taxon>Brachyura</taxon>
        <taxon>Eubrachyura</taxon>
        <taxon>Portunoidea</taxon>
        <taxon>Portunidae</taxon>
        <taxon>Portuninae</taxon>
        <taxon>Portunus</taxon>
    </lineage>
</organism>
<feature type="compositionally biased region" description="Basic and acidic residues" evidence="1">
    <location>
        <begin position="27"/>
        <end position="37"/>
    </location>
</feature>
<proteinExistence type="predicted"/>
<gene>
    <name evidence="2" type="ORF">E2C01_089784</name>
</gene>
<sequence length="161" mass="17816">MTKWHRGSAESLDLAHPKPSKFSPGAHNRESSRDRSARVAPVVSVQPPVTISVSDQASCDEDGLCMETSDDIVTAVPRGPAVSKSAVQSDPRLPMTVALQTIPRMSGRFTKRPVPRWNAACTKAVQEKRAAFSRVRRHRGDLQCLEAFRCCRARDGWMDFV</sequence>
<evidence type="ECO:0000256" key="1">
    <source>
        <dbReference type="SAM" id="MobiDB-lite"/>
    </source>
</evidence>
<evidence type="ECO:0000313" key="2">
    <source>
        <dbReference type="EMBL" id="MPC94607.1"/>
    </source>
</evidence>